<name>A0A429Y431_9BACI</name>
<keyword evidence="3" id="KW-1185">Reference proteome</keyword>
<evidence type="ECO:0000313" key="2">
    <source>
        <dbReference type="EMBL" id="RST76170.1"/>
    </source>
</evidence>
<comment type="caution">
    <text evidence="2">The sequence shown here is derived from an EMBL/GenBank/DDBJ whole genome shotgun (WGS) entry which is preliminary data.</text>
</comment>
<gene>
    <name evidence="2" type="ORF">D4T97_005140</name>
</gene>
<dbReference type="EMBL" id="QYTV02000002">
    <property type="protein sequence ID" value="RST76170.1"/>
    <property type="molecule type" value="Genomic_DNA"/>
</dbReference>
<dbReference type="Proteomes" id="UP000287156">
    <property type="component" value="Unassembled WGS sequence"/>
</dbReference>
<dbReference type="RefSeq" id="WP_126048399.1">
    <property type="nucleotide sequence ID" value="NZ_QYTV02000002.1"/>
</dbReference>
<dbReference type="AlphaFoldDB" id="A0A429Y431"/>
<protein>
    <submittedName>
        <fullName evidence="2">Uncharacterized protein</fullName>
    </submittedName>
</protein>
<evidence type="ECO:0000313" key="3">
    <source>
        <dbReference type="Proteomes" id="UP000287156"/>
    </source>
</evidence>
<proteinExistence type="predicted"/>
<accession>A0A429Y431</accession>
<keyword evidence="1" id="KW-0175">Coiled coil</keyword>
<sequence>MEFFIISIIILFSAFIAIKKVMFDDDEVEVDDNGFKPPYFDFSKYKILYNKAVDFYDDTRVEKANLIFKCVKSKCDVKFIRYHQLLEEEIKKNDFPTEKIDGITTIDFNNNFFTKDQNLWLFRNKTEQRCPKCSYFLEKHEEFDWMKDDENFPWLNTHQLNRRLELLKEEMAEEFAKIQQLELILKDIRSVETFKETYALNSNYDKRIEIKDMLKDITDQLDTLIECAPYYFIKKIAREIKMQLKRRYVLVEKS</sequence>
<organism evidence="2 3">
    <name type="scientific">Siminovitchia acidinfaciens</name>
    <dbReference type="NCBI Taxonomy" id="2321395"/>
    <lineage>
        <taxon>Bacteria</taxon>
        <taxon>Bacillati</taxon>
        <taxon>Bacillota</taxon>
        <taxon>Bacilli</taxon>
        <taxon>Bacillales</taxon>
        <taxon>Bacillaceae</taxon>
        <taxon>Siminovitchia</taxon>
    </lineage>
</organism>
<reference evidence="2" key="1">
    <citation type="submission" date="2018-12" db="EMBL/GenBank/DDBJ databases">
        <authorList>
            <person name="Sun L."/>
            <person name="Chen Z."/>
        </authorList>
    </citation>
    <scope>NUCLEOTIDE SEQUENCE [LARGE SCALE GENOMIC DNA]</scope>
    <source>
        <strain evidence="2">3-2-2</strain>
    </source>
</reference>
<evidence type="ECO:0000256" key="1">
    <source>
        <dbReference type="SAM" id="Coils"/>
    </source>
</evidence>
<feature type="coiled-coil region" evidence="1">
    <location>
        <begin position="157"/>
        <end position="184"/>
    </location>
</feature>